<dbReference type="EMBL" id="CP023510">
    <property type="protein sequence ID" value="ATF62424.1"/>
    <property type="molecule type" value="Genomic_DNA"/>
</dbReference>
<reference evidence="2" key="1">
    <citation type="submission" date="2017-09" db="EMBL/GenBank/DDBJ databases">
        <title>FDA dAtabase for Regulatory Grade micrObial Sequences (FDA-ARGOS): Supporting development and validation of Infectious Disease Dx tests.</title>
        <authorList>
            <person name="Minogue T."/>
            <person name="Wolcott M."/>
            <person name="Wasieloski L."/>
            <person name="Aguilar W."/>
            <person name="Moore D."/>
            <person name="Tallon L."/>
            <person name="Sadzewicz L."/>
            <person name="Ott S."/>
            <person name="Zhao X."/>
            <person name="Nagaraj S."/>
            <person name="Vavikolanu K."/>
            <person name="Aluvathingal J."/>
            <person name="Nadendla S."/>
            <person name="Sichtig H."/>
        </authorList>
    </citation>
    <scope>NUCLEOTIDE SEQUENCE [LARGE SCALE GENOMIC DNA]</scope>
    <source>
        <strain evidence="2">FDAARGOS_369</strain>
    </source>
</reference>
<keyword evidence="1" id="KW-0808">Transferase</keyword>
<evidence type="ECO:0000313" key="2">
    <source>
        <dbReference type="Proteomes" id="UP000218628"/>
    </source>
</evidence>
<dbReference type="AlphaFoldDB" id="A0A291DDD2"/>
<evidence type="ECO:0000313" key="1">
    <source>
        <dbReference type="EMBL" id="ATF62424.1"/>
    </source>
</evidence>
<keyword evidence="1" id="KW-0032">Aminotransferase</keyword>
<dbReference type="Proteomes" id="UP000218628">
    <property type="component" value="Chromosome"/>
</dbReference>
<proteinExistence type="predicted"/>
<gene>
    <name evidence="1" type="ORF">CO690_01520</name>
</gene>
<protein>
    <submittedName>
        <fullName evidence="1">Ornithinee aminotransferase</fullName>
    </submittedName>
</protein>
<organism evidence="1 2">
    <name type="scientific">Rothia mucilaginosa</name>
    <dbReference type="NCBI Taxonomy" id="43675"/>
    <lineage>
        <taxon>Bacteria</taxon>
        <taxon>Bacillati</taxon>
        <taxon>Actinomycetota</taxon>
        <taxon>Actinomycetes</taxon>
        <taxon>Micrococcales</taxon>
        <taxon>Micrococcaceae</taxon>
        <taxon>Rothia</taxon>
    </lineage>
</organism>
<accession>A0A291DDD2</accession>
<name>A0A291DDD2_9MICC</name>
<sequence>MLYTIKVFYVSNKTLMLPNDKEKSVTISHNSSDAHTTGARSVTRRNLTRGALWAVPAIAASTAVPAFAASADDCKAVKGPDFTQVGGWMITNPASGALQSRTKNKPVTAPVTGQAWWSMENATSPNPATIRLMSVYEATYGTEGDLNLNCGEFVMTYNVSALEATTGTTHLHPSMDIYLFSPEGKIIDRQVFTTNPTGVATVMTRSGKTQTVQGQVIPFASSVNDRATGISARFALRGDKLMEGMYQFEVVITVPTIRENGKLDTSKQVNAIAFTPPTFNMVS</sequence>
<dbReference type="GO" id="GO:0008483">
    <property type="term" value="F:transaminase activity"/>
    <property type="evidence" value="ECO:0007669"/>
    <property type="project" value="UniProtKB-KW"/>
</dbReference>